<dbReference type="InterPro" id="IPR003961">
    <property type="entry name" value="FN3_dom"/>
</dbReference>
<sequence length="899" mass="100440">MKFTGVTKEDSQVIQCLATNKHGSLWANMYLNVIALVPQIRPLPEDTKVAIGYSKTLTCNNNGKPTPQLAWYKGEQEQPLSGSRYMFTQNSITILNTTVDDEGTYRCTAKNSEGDASAQSQLYVRAKTSILTGPRSRKIRYGETVKFQCAAVTDPLERDFLTVKWMKKVGTKEEPVDLSDPAISVSDENELIITSTSSKHSGKYICVASNNIDSDKRTARLRVEAPPDPPINAKVPFCPGDEATITWEAGSNNFMPIKHYIINYKTSFDSKWRFLLQTNDNVTTVTTKLSAWVNYTFQVIAENKLGKSDPSLDANPTCTTSPQIPDHHPSGVKTLDDTTGYLVVTWDRMEKMEHNGPNFQYVVLVRKKGGVFQPYAITDWEETRKEIPVDDIYGEYEVVVKAKNARGEPLADALTFTGFSGQAEPLAVPQNFERDTSKEFSYKSVTFQWDRVDEDNVDIIRGRFRGYEIRYWKKDNPDKIKGILIDESRMGREKRAVPKKATAVVTNLPPFSDLQLDVVVRNDHFISNGSNVIDLRTPQGVPGPVENLRALGRSAVHITLKWEKPVISNGVIIRYDIGFQKVEGLDISPDVKMDRSLEIDPGSTQTHFKDYIDGLEPKTGYRIHVCAVTEAGKGKDMFIDVQTMAPGVPAIPVIEDVVAGKHSINVTWSMRPESDNAYIYYVEYRRMDSDFISSGKTEVLRNWQVVENLTSDTEYEVVVVASAHSDINAGQTARSERKMVHTLGKAVGIATAGPFFGAPWFIILMVLLALLILIIIIVCLVKRSRGDKYHVQEKEKLRGLDPEDRKAAHFNEFNDKKKKAIGRPYNLQTSFSGETQPLAGSPDEAEKGPLESDKDSLEEYGDVDPSRFNEDGSFIGQYGAQNTTASDIAPPTSAMHTFV</sequence>
<reference evidence="11 12" key="1">
    <citation type="submission" date="2022-12" db="EMBL/GenBank/DDBJ databases">
        <title>Chromosome-level genome of Tegillarca granosa.</title>
        <authorList>
            <person name="Kim J."/>
        </authorList>
    </citation>
    <scope>NUCLEOTIDE SEQUENCE [LARGE SCALE GENOMIC DNA]</scope>
    <source>
        <strain evidence="11">Teg-2019</strain>
        <tissue evidence="11">Adductor muscle</tissue>
    </source>
</reference>
<dbReference type="InterPro" id="IPR003598">
    <property type="entry name" value="Ig_sub2"/>
</dbReference>
<accession>A0ABQ9ECQ1</accession>
<keyword evidence="4" id="KW-0130">Cell adhesion</keyword>
<evidence type="ECO:0000259" key="9">
    <source>
        <dbReference type="PROSITE" id="PS50835"/>
    </source>
</evidence>
<feature type="domain" description="Fibronectin type-III" evidence="10">
    <location>
        <begin position="648"/>
        <end position="745"/>
    </location>
</feature>
<evidence type="ECO:0000259" key="10">
    <source>
        <dbReference type="PROSITE" id="PS50853"/>
    </source>
</evidence>
<comment type="caution">
    <text evidence="11">The sequence shown here is derived from an EMBL/GenBank/DDBJ whole genome shotgun (WGS) entry which is preliminary data.</text>
</comment>
<feature type="transmembrane region" description="Helical" evidence="8">
    <location>
        <begin position="760"/>
        <end position="781"/>
    </location>
</feature>
<dbReference type="Proteomes" id="UP001217089">
    <property type="component" value="Unassembled WGS sequence"/>
</dbReference>
<dbReference type="EMBL" id="JARBDR010000918">
    <property type="protein sequence ID" value="KAJ8301652.1"/>
    <property type="molecule type" value="Genomic_DNA"/>
</dbReference>
<evidence type="ECO:0000256" key="8">
    <source>
        <dbReference type="SAM" id="Phobius"/>
    </source>
</evidence>
<organism evidence="11 12">
    <name type="scientific">Tegillarca granosa</name>
    <name type="common">Malaysian cockle</name>
    <name type="synonym">Anadara granosa</name>
    <dbReference type="NCBI Taxonomy" id="220873"/>
    <lineage>
        <taxon>Eukaryota</taxon>
        <taxon>Metazoa</taxon>
        <taxon>Spiralia</taxon>
        <taxon>Lophotrochozoa</taxon>
        <taxon>Mollusca</taxon>
        <taxon>Bivalvia</taxon>
        <taxon>Autobranchia</taxon>
        <taxon>Pteriomorphia</taxon>
        <taxon>Arcoida</taxon>
        <taxon>Arcoidea</taxon>
        <taxon>Arcidae</taxon>
        <taxon>Tegillarca</taxon>
    </lineage>
</organism>
<evidence type="ECO:0000256" key="2">
    <source>
        <dbReference type="ARBA" id="ARBA00022692"/>
    </source>
</evidence>
<evidence type="ECO:0000256" key="1">
    <source>
        <dbReference type="ARBA" id="ARBA00004479"/>
    </source>
</evidence>
<evidence type="ECO:0000256" key="4">
    <source>
        <dbReference type="ARBA" id="ARBA00022889"/>
    </source>
</evidence>
<comment type="subcellular location">
    <subcellularLocation>
        <location evidence="1">Membrane</location>
        <topology evidence="1">Single-pass type I membrane protein</topology>
    </subcellularLocation>
</comment>
<evidence type="ECO:0000256" key="3">
    <source>
        <dbReference type="ARBA" id="ARBA00022737"/>
    </source>
</evidence>
<dbReference type="InterPro" id="IPR007110">
    <property type="entry name" value="Ig-like_dom"/>
</dbReference>
<dbReference type="PANTHER" id="PTHR13817:SF166">
    <property type="entry name" value="NEURONAL IGCAM-RELATED"/>
    <property type="match status" value="1"/>
</dbReference>
<protein>
    <recommendedName>
        <fullName evidence="13">Neuronal cell adhesion molecule</fullName>
    </recommendedName>
</protein>
<evidence type="ECO:0000256" key="6">
    <source>
        <dbReference type="ARBA" id="ARBA00023136"/>
    </source>
</evidence>
<dbReference type="InterPro" id="IPR003599">
    <property type="entry name" value="Ig_sub"/>
</dbReference>
<dbReference type="CDD" id="cd00063">
    <property type="entry name" value="FN3"/>
    <property type="match status" value="5"/>
</dbReference>
<keyword evidence="12" id="KW-1185">Reference proteome</keyword>
<dbReference type="Gene3D" id="2.60.40.10">
    <property type="entry name" value="Immunoglobulins"/>
    <property type="match status" value="7"/>
</dbReference>
<keyword evidence="5 8" id="KW-1133">Transmembrane helix</keyword>
<dbReference type="SUPFAM" id="SSF49265">
    <property type="entry name" value="Fibronectin type III"/>
    <property type="match status" value="3"/>
</dbReference>
<dbReference type="SMART" id="SM00409">
    <property type="entry name" value="IG"/>
    <property type="match status" value="2"/>
</dbReference>
<dbReference type="InterPro" id="IPR036179">
    <property type="entry name" value="Ig-like_dom_sf"/>
</dbReference>
<dbReference type="InterPro" id="IPR026966">
    <property type="entry name" value="Neurofascin/L1/NrCAM_C"/>
</dbReference>
<feature type="domain" description="Fibronectin type-III" evidence="10">
    <location>
        <begin position="544"/>
        <end position="647"/>
    </location>
</feature>
<feature type="domain" description="Ig-like" evidence="9">
    <location>
        <begin position="38"/>
        <end position="123"/>
    </location>
</feature>
<dbReference type="InterPro" id="IPR013783">
    <property type="entry name" value="Ig-like_fold"/>
</dbReference>
<dbReference type="InterPro" id="IPR050964">
    <property type="entry name" value="Striated_Muscle_Regulatory"/>
</dbReference>
<evidence type="ECO:0000313" key="12">
    <source>
        <dbReference type="Proteomes" id="UP001217089"/>
    </source>
</evidence>
<dbReference type="Pfam" id="PF13882">
    <property type="entry name" value="Bravo_FIGEY"/>
    <property type="match status" value="1"/>
</dbReference>
<keyword evidence="3" id="KW-0677">Repeat</keyword>
<dbReference type="PROSITE" id="PS50853">
    <property type="entry name" value="FN3"/>
    <property type="match status" value="5"/>
</dbReference>
<proteinExistence type="predicted"/>
<feature type="compositionally biased region" description="Basic and acidic residues" evidence="7">
    <location>
        <begin position="844"/>
        <end position="857"/>
    </location>
</feature>
<feature type="domain" description="Fibronectin type-III" evidence="10">
    <location>
        <begin position="226"/>
        <end position="323"/>
    </location>
</feature>
<dbReference type="SUPFAM" id="SSF48726">
    <property type="entry name" value="Immunoglobulin"/>
    <property type="match status" value="2"/>
</dbReference>
<dbReference type="PANTHER" id="PTHR13817">
    <property type="entry name" value="TITIN"/>
    <property type="match status" value="1"/>
</dbReference>
<name>A0ABQ9ECQ1_TEGGR</name>
<dbReference type="CDD" id="cd00096">
    <property type="entry name" value="Ig"/>
    <property type="match status" value="1"/>
</dbReference>
<dbReference type="PROSITE" id="PS50835">
    <property type="entry name" value="IG_LIKE"/>
    <property type="match status" value="2"/>
</dbReference>
<evidence type="ECO:0000256" key="5">
    <source>
        <dbReference type="ARBA" id="ARBA00022989"/>
    </source>
</evidence>
<evidence type="ECO:0000313" key="11">
    <source>
        <dbReference type="EMBL" id="KAJ8301652.1"/>
    </source>
</evidence>
<dbReference type="InterPro" id="IPR013098">
    <property type="entry name" value="Ig_I-set"/>
</dbReference>
<gene>
    <name evidence="11" type="ORF">KUTeg_020639</name>
</gene>
<keyword evidence="2 8" id="KW-0812">Transmembrane</keyword>
<dbReference type="Pfam" id="PF00041">
    <property type="entry name" value="fn3"/>
    <property type="match status" value="2"/>
</dbReference>
<dbReference type="Pfam" id="PF07679">
    <property type="entry name" value="I-set"/>
    <property type="match status" value="2"/>
</dbReference>
<evidence type="ECO:0000256" key="7">
    <source>
        <dbReference type="SAM" id="MobiDB-lite"/>
    </source>
</evidence>
<dbReference type="SMART" id="SM00060">
    <property type="entry name" value="FN3"/>
    <property type="match status" value="5"/>
</dbReference>
<feature type="domain" description="Ig-like" evidence="9">
    <location>
        <begin position="128"/>
        <end position="222"/>
    </location>
</feature>
<dbReference type="InterPro" id="IPR036116">
    <property type="entry name" value="FN3_sf"/>
</dbReference>
<feature type="domain" description="Fibronectin type-III" evidence="10">
    <location>
        <begin position="328"/>
        <end position="423"/>
    </location>
</feature>
<evidence type="ECO:0008006" key="13">
    <source>
        <dbReference type="Google" id="ProtNLM"/>
    </source>
</evidence>
<feature type="domain" description="Fibronectin type-III" evidence="10">
    <location>
        <begin position="428"/>
        <end position="540"/>
    </location>
</feature>
<keyword evidence="6 8" id="KW-0472">Membrane</keyword>
<feature type="region of interest" description="Disordered" evidence="7">
    <location>
        <begin position="829"/>
        <end position="899"/>
    </location>
</feature>
<dbReference type="SMART" id="SM00408">
    <property type="entry name" value="IGc2"/>
    <property type="match status" value="2"/>
</dbReference>